<dbReference type="Proteomes" id="UP000009235">
    <property type="component" value="Chromosome"/>
</dbReference>
<name>F6EH49_HOYSD</name>
<dbReference type="InterPro" id="IPR013100">
    <property type="entry name" value="LEH"/>
</dbReference>
<keyword evidence="3" id="KW-1185">Reference proteome</keyword>
<evidence type="ECO:0000259" key="1">
    <source>
        <dbReference type="Pfam" id="PF07858"/>
    </source>
</evidence>
<proteinExistence type="predicted"/>
<evidence type="ECO:0000313" key="3">
    <source>
        <dbReference type="Proteomes" id="UP000009235"/>
    </source>
</evidence>
<dbReference type="HOGENOM" id="CLU_2840044_0_0_11"/>
<dbReference type="SUPFAM" id="SSF54427">
    <property type="entry name" value="NTF2-like"/>
    <property type="match status" value="1"/>
</dbReference>
<organism evidence="2 3">
    <name type="scientific">Hoyosella subflava (strain DSM 45089 / JCM 17490 / NBRC 109087 / DQS3-9A1)</name>
    <name type="common">Amycolicicoccus subflavus</name>
    <dbReference type="NCBI Taxonomy" id="443218"/>
    <lineage>
        <taxon>Bacteria</taxon>
        <taxon>Bacillati</taxon>
        <taxon>Actinomycetota</taxon>
        <taxon>Actinomycetes</taxon>
        <taxon>Mycobacteriales</taxon>
        <taxon>Hoyosellaceae</taxon>
        <taxon>Hoyosella</taxon>
    </lineage>
</organism>
<dbReference type="eggNOG" id="COG4308">
    <property type="taxonomic scope" value="Bacteria"/>
</dbReference>
<dbReference type="STRING" id="443218.AS9A_1434"/>
<accession>F6EH49</accession>
<sequence>MLTERTHAIELGPIPVDFWTWGTFELVDGKIALWRERFDIAELSFAAARGIAHAATALQIESRRG</sequence>
<feature type="domain" description="Limonene-1,2-epoxide hydrolase" evidence="1">
    <location>
        <begin position="2"/>
        <end position="46"/>
    </location>
</feature>
<dbReference type="EMBL" id="CP002786">
    <property type="protein sequence ID" value="AEF39886.1"/>
    <property type="molecule type" value="Genomic_DNA"/>
</dbReference>
<dbReference type="KEGG" id="asd:AS9A_1434"/>
<protein>
    <submittedName>
        <fullName evidence="2">Conserved protein</fullName>
    </submittedName>
</protein>
<reference evidence="2 3" key="1">
    <citation type="journal article" date="2011" name="J. Bacteriol.">
        <title>Complete genome sequence of Amycolicicoccus subflavus DQS3-9A1T, an actinomycete isolated from crude oil-polluted soil.</title>
        <authorList>
            <person name="Cai M."/>
            <person name="Chen W.M."/>
            <person name="Nie Y."/>
            <person name="Chi C.Q."/>
            <person name="Wang Y.N."/>
            <person name="Tang Y.Q."/>
            <person name="Li G.Y."/>
            <person name="Wu X.L."/>
        </authorList>
    </citation>
    <scope>NUCLEOTIDE SEQUENCE [LARGE SCALE GENOMIC DNA]</scope>
    <source>
        <strain evidence="3">DSM 45089 / DQS3-9A1</strain>
    </source>
</reference>
<dbReference type="AlphaFoldDB" id="F6EH49"/>
<gene>
    <name evidence="2" type="ordered locus">AS9A_1434</name>
</gene>
<dbReference type="InterPro" id="IPR032710">
    <property type="entry name" value="NTF2-like_dom_sf"/>
</dbReference>
<dbReference type="Gene3D" id="3.10.450.50">
    <property type="match status" value="1"/>
</dbReference>
<dbReference type="Pfam" id="PF07858">
    <property type="entry name" value="LEH"/>
    <property type="match status" value="1"/>
</dbReference>
<evidence type="ECO:0000313" key="2">
    <source>
        <dbReference type="EMBL" id="AEF39886.1"/>
    </source>
</evidence>